<evidence type="ECO:0000256" key="1">
    <source>
        <dbReference type="ARBA" id="ARBA00004245"/>
    </source>
</evidence>
<dbReference type="Proteomes" id="UP001161017">
    <property type="component" value="Unassembled WGS sequence"/>
</dbReference>
<comment type="similarity">
    <text evidence="4">Belongs to the dynactin subunits 5/6 family. Dynactin subunit 5 subfamily.</text>
</comment>
<dbReference type="PANTHER" id="PTHR46126">
    <property type="entry name" value="DYNACTIN SUBUNIT 5"/>
    <property type="match status" value="1"/>
</dbReference>
<dbReference type="PANTHER" id="PTHR46126:SF1">
    <property type="entry name" value="DYNACTIN SUBUNIT 5"/>
    <property type="match status" value="1"/>
</dbReference>
<dbReference type="EMBL" id="JAPUFD010000026">
    <property type="protein sequence ID" value="MDI1493437.1"/>
    <property type="molecule type" value="Genomic_DNA"/>
</dbReference>
<dbReference type="CDD" id="cd03359">
    <property type="entry name" value="LbH_Dynactin_5"/>
    <property type="match status" value="1"/>
</dbReference>
<evidence type="ECO:0000256" key="4">
    <source>
        <dbReference type="ARBA" id="ARBA00034706"/>
    </source>
</evidence>
<evidence type="ECO:0000313" key="8">
    <source>
        <dbReference type="Proteomes" id="UP001161017"/>
    </source>
</evidence>
<evidence type="ECO:0000256" key="5">
    <source>
        <dbReference type="ARBA" id="ARBA00034865"/>
    </source>
</evidence>
<gene>
    <name evidence="7" type="ORF">OHK93_005226</name>
</gene>
<evidence type="ECO:0000313" key="7">
    <source>
        <dbReference type="EMBL" id="MDI1493437.1"/>
    </source>
</evidence>
<feature type="compositionally biased region" description="Low complexity" evidence="6">
    <location>
        <begin position="1"/>
        <end position="10"/>
    </location>
</feature>
<comment type="subcellular location">
    <subcellularLocation>
        <location evidence="1">Cytoplasm</location>
        <location evidence="1">Cytoskeleton</location>
    </subcellularLocation>
</comment>
<evidence type="ECO:0000256" key="3">
    <source>
        <dbReference type="ARBA" id="ARBA00023212"/>
    </source>
</evidence>
<feature type="region of interest" description="Disordered" evidence="6">
    <location>
        <begin position="1"/>
        <end position="21"/>
    </location>
</feature>
<dbReference type="InterPro" id="IPR047125">
    <property type="entry name" value="DCTN5"/>
</dbReference>
<keyword evidence="2" id="KW-0963">Cytoplasm</keyword>
<accession>A0AA43QW09</accession>
<dbReference type="AlphaFoldDB" id="A0AA43QW09"/>
<dbReference type="InterPro" id="IPR011004">
    <property type="entry name" value="Trimer_LpxA-like_sf"/>
</dbReference>
<organism evidence="7 8">
    <name type="scientific">Ramalina farinacea</name>
    <dbReference type="NCBI Taxonomy" id="258253"/>
    <lineage>
        <taxon>Eukaryota</taxon>
        <taxon>Fungi</taxon>
        <taxon>Dikarya</taxon>
        <taxon>Ascomycota</taxon>
        <taxon>Pezizomycotina</taxon>
        <taxon>Lecanoromycetes</taxon>
        <taxon>OSLEUM clade</taxon>
        <taxon>Lecanoromycetidae</taxon>
        <taxon>Lecanorales</taxon>
        <taxon>Lecanorineae</taxon>
        <taxon>Ramalinaceae</taxon>
        <taxon>Ramalina</taxon>
    </lineage>
</organism>
<proteinExistence type="inferred from homology"/>
<protein>
    <recommendedName>
        <fullName evidence="5">Dynactin subunit 5</fullName>
    </recommendedName>
</protein>
<sequence length="217" mass="22270">MPPTAAAAAAQSKPKSSFIETDTGNKVSRRALLHGTQHIVLGGRVVIHPDVCIRGDLVRLAPPPSSSKPAAPSPAVTIGRYSHICQGTTLRPAPRVTPQGASVYVPLKIGDHTYVSRDCIIEAASVGDHVWIGRGAVIGKLCVIRDCVKILPGSVVPAGMVVGSGSIVGGRPARWVGELGEGWGSGGMEYVGEETAGGTAGSVGEGGDLRELWRGVG</sequence>
<evidence type="ECO:0000256" key="2">
    <source>
        <dbReference type="ARBA" id="ARBA00022490"/>
    </source>
</evidence>
<dbReference type="Gene3D" id="2.160.10.10">
    <property type="entry name" value="Hexapeptide repeat proteins"/>
    <property type="match status" value="1"/>
</dbReference>
<dbReference type="SUPFAM" id="SSF51161">
    <property type="entry name" value="Trimeric LpxA-like enzymes"/>
    <property type="match status" value="1"/>
</dbReference>
<name>A0AA43QW09_9LECA</name>
<evidence type="ECO:0000256" key="6">
    <source>
        <dbReference type="SAM" id="MobiDB-lite"/>
    </source>
</evidence>
<dbReference type="Pfam" id="PF21711">
    <property type="entry name" value="DCTN5"/>
    <property type="match status" value="1"/>
</dbReference>
<reference evidence="7" key="1">
    <citation type="journal article" date="2023" name="Genome Biol. Evol.">
        <title>First Whole Genome Sequence and Flow Cytometry Genome Size Data for the Lichen-Forming Fungus Ramalina farinacea (Ascomycota).</title>
        <authorList>
            <person name="Llewellyn T."/>
            <person name="Mian S."/>
            <person name="Hill R."/>
            <person name="Leitch I.J."/>
            <person name="Gaya E."/>
        </authorList>
    </citation>
    <scope>NUCLEOTIDE SEQUENCE</scope>
    <source>
        <strain evidence="7">LIQ254RAFAR</strain>
    </source>
</reference>
<keyword evidence="8" id="KW-1185">Reference proteome</keyword>
<dbReference type="GO" id="GO:0005869">
    <property type="term" value="C:dynactin complex"/>
    <property type="evidence" value="ECO:0007669"/>
    <property type="project" value="TreeGrafter"/>
</dbReference>
<keyword evidence="3" id="KW-0206">Cytoskeleton</keyword>
<comment type="caution">
    <text evidence="7">The sequence shown here is derived from an EMBL/GenBank/DDBJ whole genome shotgun (WGS) entry which is preliminary data.</text>
</comment>